<feature type="transmembrane region" description="Helical" evidence="1">
    <location>
        <begin position="20"/>
        <end position="38"/>
    </location>
</feature>
<dbReference type="PANTHER" id="PTHR23028:SF131">
    <property type="entry name" value="BLR2367 PROTEIN"/>
    <property type="match status" value="1"/>
</dbReference>
<feature type="transmembrane region" description="Helical" evidence="1">
    <location>
        <begin position="171"/>
        <end position="188"/>
    </location>
</feature>
<sequence length="361" mass="39918">MPARQPDLSTPTEYTARRLVTIQVLRGIAALLVVFHHVQEQSPQFKAIWPTEAGQSGVDLFFVISGFVMVYVTRDRERTPTQFLAMRAIRIIPIYWFYTLCATFLMLALPQLFRSNELSVRHVILSLLFIPHYTEAAGTSPIVKQGWTLNYEVFFYVLFAIAMAISVRRRVLLAAAVLSLLVAAGFSLQAAEISLGTADFYLKSIILEFAFGMLIAQIYLAGVLRRITPAVGFGLVFIGFISLFLLDPLYSAGTRAAVYGVPAAVIVVGALAIENREKSLSVPILQFAGDASYSIYLVHGFPIAALRSIWKHGPFPLSGLGSFLLFLSVSFALSVAFGGLSYKAIEKTSLKFLRKRVARYL</sequence>
<evidence type="ECO:0000313" key="4">
    <source>
        <dbReference type="Proteomes" id="UP000252008"/>
    </source>
</evidence>
<dbReference type="RefSeq" id="WP_083143149.1">
    <property type="nucleotide sequence ID" value="NZ_MVID01000006.1"/>
</dbReference>
<feature type="transmembrane region" description="Helical" evidence="1">
    <location>
        <begin position="252"/>
        <end position="273"/>
    </location>
</feature>
<keyword evidence="1" id="KW-0812">Transmembrane</keyword>
<dbReference type="STRING" id="39692.BST38_10165"/>
<feature type="transmembrane region" description="Helical" evidence="1">
    <location>
        <begin position="94"/>
        <end position="113"/>
    </location>
</feature>
<feature type="transmembrane region" description="Helical" evidence="1">
    <location>
        <begin position="53"/>
        <end position="73"/>
    </location>
</feature>
<accession>A0A375YHP2</accession>
<feature type="domain" description="Acyltransferase 3" evidence="2">
    <location>
        <begin position="22"/>
        <end position="337"/>
    </location>
</feature>
<protein>
    <submittedName>
        <fullName evidence="3">Acyltransferase 3 [Beijerinckia indica subsp. indica ATCC 9039]</fullName>
    </submittedName>
</protein>
<name>A0A375YHP2_MYCPF</name>
<feature type="transmembrane region" description="Helical" evidence="1">
    <location>
        <begin position="147"/>
        <end position="164"/>
    </location>
</feature>
<keyword evidence="1" id="KW-1133">Transmembrane helix</keyword>
<dbReference type="InterPro" id="IPR050879">
    <property type="entry name" value="Acyltransferase_3"/>
</dbReference>
<dbReference type="GO" id="GO:0016020">
    <property type="term" value="C:membrane"/>
    <property type="evidence" value="ECO:0007669"/>
    <property type="project" value="TreeGrafter"/>
</dbReference>
<keyword evidence="1" id="KW-0472">Membrane</keyword>
<evidence type="ECO:0000259" key="2">
    <source>
        <dbReference type="Pfam" id="PF01757"/>
    </source>
</evidence>
<evidence type="ECO:0000313" key="3">
    <source>
        <dbReference type="EMBL" id="SRX80620.1"/>
    </source>
</evidence>
<dbReference type="Pfam" id="PF01757">
    <property type="entry name" value="Acyl_transf_3"/>
    <property type="match status" value="1"/>
</dbReference>
<dbReference type="EMBL" id="UEGS01000001">
    <property type="protein sequence ID" value="SRX80620.1"/>
    <property type="molecule type" value="Genomic_DNA"/>
</dbReference>
<proteinExistence type="predicted"/>
<reference evidence="3 4" key="1">
    <citation type="submission" date="2018-05" db="EMBL/GenBank/DDBJ databases">
        <authorList>
            <consortium name="IHU Genomes"/>
        </authorList>
    </citation>
    <scope>NUCLEOTIDE SEQUENCE [LARGE SCALE GENOMIC DNA]</scope>
    <source>
        <strain evidence="3 4">P7335</strain>
    </source>
</reference>
<dbReference type="AlphaFoldDB" id="A0A375YHP2"/>
<keyword evidence="3" id="KW-0808">Transferase</keyword>
<dbReference type="PANTHER" id="PTHR23028">
    <property type="entry name" value="ACETYLTRANSFERASE"/>
    <property type="match status" value="1"/>
</dbReference>
<dbReference type="Proteomes" id="UP000252008">
    <property type="component" value="Unassembled WGS sequence"/>
</dbReference>
<feature type="transmembrane region" description="Helical" evidence="1">
    <location>
        <begin position="293"/>
        <end position="310"/>
    </location>
</feature>
<keyword evidence="4" id="KW-1185">Reference proteome</keyword>
<dbReference type="GO" id="GO:0016747">
    <property type="term" value="F:acyltransferase activity, transferring groups other than amino-acyl groups"/>
    <property type="evidence" value="ECO:0007669"/>
    <property type="project" value="InterPro"/>
</dbReference>
<evidence type="ECO:0000256" key="1">
    <source>
        <dbReference type="SAM" id="Phobius"/>
    </source>
</evidence>
<feature type="transmembrane region" description="Helical" evidence="1">
    <location>
        <begin position="227"/>
        <end position="246"/>
    </location>
</feature>
<keyword evidence="3" id="KW-0012">Acyltransferase</keyword>
<feature type="transmembrane region" description="Helical" evidence="1">
    <location>
        <begin position="322"/>
        <end position="345"/>
    </location>
</feature>
<dbReference type="InterPro" id="IPR002656">
    <property type="entry name" value="Acyl_transf_3_dom"/>
</dbReference>
<organism evidence="3 4">
    <name type="scientific">Mycolicibacterium parafortuitum</name>
    <name type="common">Mycobacterium parafortuitum</name>
    <dbReference type="NCBI Taxonomy" id="39692"/>
    <lineage>
        <taxon>Bacteria</taxon>
        <taxon>Bacillati</taxon>
        <taxon>Actinomycetota</taxon>
        <taxon>Actinomycetes</taxon>
        <taxon>Mycobacteriales</taxon>
        <taxon>Mycobacteriaceae</taxon>
        <taxon>Mycolicibacterium</taxon>
    </lineage>
</organism>
<gene>
    <name evidence="3" type="ORF">MPP7335_02364</name>
</gene>
<feature type="transmembrane region" description="Helical" evidence="1">
    <location>
        <begin position="200"/>
        <end position="220"/>
    </location>
</feature>
<dbReference type="GO" id="GO:0000271">
    <property type="term" value="P:polysaccharide biosynthetic process"/>
    <property type="evidence" value="ECO:0007669"/>
    <property type="project" value="TreeGrafter"/>
</dbReference>